<dbReference type="RefSeq" id="WP_194029367.1">
    <property type="nucleotide sequence ID" value="NZ_JADEWZ010000013.1"/>
</dbReference>
<dbReference type="EMBL" id="JADEWZ010000013">
    <property type="protein sequence ID" value="MBE9116268.1"/>
    <property type="molecule type" value="Genomic_DNA"/>
</dbReference>
<protein>
    <submittedName>
        <fullName evidence="2">Glycosyltransferase family 4 protein</fullName>
    </submittedName>
</protein>
<accession>A0A8J7DWT4</accession>
<gene>
    <name evidence="2" type="ORF">IQ249_10205</name>
</gene>
<dbReference type="InterPro" id="IPR001296">
    <property type="entry name" value="Glyco_trans_1"/>
</dbReference>
<comment type="caution">
    <text evidence="2">The sequence shown here is derived from an EMBL/GenBank/DDBJ whole genome shotgun (WGS) entry which is preliminary data.</text>
</comment>
<dbReference type="SUPFAM" id="SSF53756">
    <property type="entry name" value="UDP-Glycosyltransferase/glycogen phosphorylase"/>
    <property type="match status" value="1"/>
</dbReference>
<dbReference type="AlphaFoldDB" id="A0A8J7DWT4"/>
<sequence>MNSETPKIKARIGYLIPEFPGQTHIWMWREICHMREWGTQIVIFSTKHPPKDVLARHSFAQSALEETIYLWSKPFTHMIAVLLWALLTRPWGLLQAIRLSLTFETEDRPRWRSNLPLVVVACILARSAVQEKIEHLHSHSCAKSAILAMLLECLTGIPYSLTLNANIEWWGGAMAEKFHRAKFTIAITQWLLDQMKRDYPNLKAEQAILGRIGVDTKKWLPDAKSQQVEREIPQLIAVGRLHPSKGYDVLIQSVKALLDAEQPVKLMLIGEGPERQVLESLVKELDLLDAVEFTGSLAEDGIIERMKQADIFVLASHREPLGVVSMEAMAMEVAAIATDAGGVPEIITDGTDGLLVLPNNVSALTEAIGRLIENREFRRKLAAKGRQTILERFDSRIGAATLYQKLFGDLPV</sequence>
<dbReference type="PANTHER" id="PTHR45947:SF15">
    <property type="entry name" value="TEICHURONIC ACID BIOSYNTHESIS GLYCOSYLTRANSFERASE TUAC-RELATED"/>
    <property type="match status" value="1"/>
</dbReference>
<dbReference type="InterPro" id="IPR050194">
    <property type="entry name" value="Glycosyltransferase_grp1"/>
</dbReference>
<dbReference type="Pfam" id="PF00534">
    <property type="entry name" value="Glycos_transf_1"/>
    <property type="match status" value="1"/>
</dbReference>
<reference evidence="2" key="1">
    <citation type="submission" date="2020-10" db="EMBL/GenBank/DDBJ databases">
        <authorList>
            <person name="Castelo-Branco R."/>
            <person name="Eusebio N."/>
            <person name="Adriana R."/>
            <person name="Vieira A."/>
            <person name="Brugerolle De Fraissinette N."/>
            <person name="Rezende De Castro R."/>
            <person name="Schneider M.P."/>
            <person name="Vasconcelos V."/>
            <person name="Leao P.N."/>
        </authorList>
    </citation>
    <scope>NUCLEOTIDE SEQUENCE</scope>
    <source>
        <strain evidence="2">LEGE 07157</strain>
    </source>
</reference>
<dbReference type="CDD" id="cd03801">
    <property type="entry name" value="GT4_PimA-like"/>
    <property type="match status" value="1"/>
</dbReference>
<proteinExistence type="predicted"/>
<organism evidence="2 3">
    <name type="scientific">Lusitaniella coriacea LEGE 07157</name>
    <dbReference type="NCBI Taxonomy" id="945747"/>
    <lineage>
        <taxon>Bacteria</taxon>
        <taxon>Bacillati</taxon>
        <taxon>Cyanobacteriota</taxon>
        <taxon>Cyanophyceae</taxon>
        <taxon>Spirulinales</taxon>
        <taxon>Lusitaniellaceae</taxon>
        <taxon>Lusitaniella</taxon>
    </lineage>
</organism>
<evidence type="ECO:0000259" key="1">
    <source>
        <dbReference type="Pfam" id="PF00534"/>
    </source>
</evidence>
<name>A0A8J7DWT4_9CYAN</name>
<feature type="domain" description="Glycosyl transferase family 1" evidence="1">
    <location>
        <begin position="231"/>
        <end position="387"/>
    </location>
</feature>
<keyword evidence="3" id="KW-1185">Reference proteome</keyword>
<dbReference type="PANTHER" id="PTHR45947">
    <property type="entry name" value="SULFOQUINOVOSYL TRANSFERASE SQD2"/>
    <property type="match status" value="1"/>
</dbReference>
<dbReference type="Gene3D" id="3.40.50.2000">
    <property type="entry name" value="Glycogen Phosphorylase B"/>
    <property type="match status" value="2"/>
</dbReference>
<dbReference type="GO" id="GO:0016757">
    <property type="term" value="F:glycosyltransferase activity"/>
    <property type="evidence" value="ECO:0007669"/>
    <property type="project" value="InterPro"/>
</dbReference>
<evidence type="ECO:0000313" key="2">
    <source>
        <dbReference type="EMBL" id="MBE9116268.1"/>
    </source>
</evidence>
<evidence type="ECO:0000313" key="3">
    <source>
        <dbReference type="Proteomes" id="UP000654482"/>
    </source>
</evidence>
<dbReference type="Proteomes" id="UP000654482">
    <property type="component" value="Unassembled WGS sequence"/>
</dbReference>